<evidence type="ECO:0000313" key="17">
    <source>
        <dbReference type="EMBL" id="MET3576582.1"/>
    </source>
</evidence>
<dbReference type="SMART" id="SM00388">
    <property type="entry name" value="HisKA"/>
    <property type="match status" value="1"/>
</dbReference>
<dbReference type="SUPFAM" id="SSF47384">
    <property type="entry name" value="Homodimeric domain of signal transducing histidine kinase"/>
    <property type="match status" value="1"/>
</dbReference>
<dbReference type="Pfam" id="PF00672">
    <property type="entry name" value="HAMP"/>
    <property type="match status" value="1"/>
</dbReference>
<dbReference type="Pfam" id="PF02518">
    <property type="entry name" value="HATPase_c"/>
    <property type="match status" value="1"/>
</dbReference>
<evidence type="ECO:0000256" key="5">
    <source>
        <dbReference type="ARBA" id="ARBA00022553"/>
    </source>
</evidence>
<comment type="subcellular location">
    <subcellularLocation>
        <location evidence="2">Cell membrane</location>
        <topology evidence="2">Multi-pass membrane protein</topology>
    </subcellularLocation>
</comment>
<dbReference type="PROSITE" id="PS50885">
    <property type="entry name" value="HAMP"/>
    <property type="match status" value="1"/>
</dbReference>
<dbReference type="Gene3D" id="1.10.287.130">
    <property type="match status" value="1"/>
</dbReference>
<keyword evidence="18" id="KW-1185">Reference proteome</keyword>
<evidence type="ECO:0000259" key="16">
    <source>
        <dbReference type="PROSITE" id="PS50885"/>
    </source>
</evidence>
<organism evidence="17 18">
    <name type="scientific">Bhargavaea ullalensis</name>
    <dbReference type="NCBI Taxonomy" id="1265685"/>
    <lineage>
        <taxon>Bacteria</taxon>
        <taxon>Bacillati</taxon>
        <taxon>Bacillota</taxon>
        <taxon>Bacilli</taxon>
        <taxon>Bacillales</taxon>
        <taxon>Caryophanaceae</taxon>
        <taxon>Bhargavaea</taxon>
    </lineage>
</organism>
<dbReference type="EMBL" id="JBEPLW010000027">
    <property type="protein sequence ID" value="MET3576582.1"/>
    <property type="molecule type" value="Genomic_DNA"/>
</dbReference>
<dbReference type="Gene3D" id="6.10.340.10">
    <property type="match status" value="1"/>
</dbReference>
<evidence type="ECO:0000256" key="13">
    <source>
        <dbReference type="ARBA" id="ARBA00023136"/>
    </source>
</evidence>
<dbReference type="InterPro" id="IPR003594">
    <property type="entry name" value="HATPase_dom"/>
</dbReference>
<dbReference type="RefSeq" id="WP_354198754.1">
    <property type="nucleotide sequence ID" value="NZ_JBEPLW010000027.1"/>
</dbReference>
<dbReference type="SMART" id="SM00387">
    <property type="entry name" value="HATPase_c"/>
    <property type="match status" value="1"/>
</dbReference>
<name>A0ABV2GE52_9BACL</name>
<dbReference type="CDD" id="cd00082">
    <property type="entry name" value="HisKA"/>
    <property type="match status" value="1"/>
</dbReference>
<keyword evidence="5" id="KW-0597">Phosphoprotein</keyword>
<dbReference type="SMART" id="SM00304">
    <property type="entry name" value="HAMP"/>
    <property type="match status" value="1"/>
</dbReference>
<evidence type="ECO:0000256" key="6">
    <source>
        <dbReference type="ARBA" id="ARBA00022679"/>
    </source>
</evidence>
<evidence type="ECO:0000259" key="15">
    <source>
        <dbReference type="PROSITE" id="PS50109"/>
    </source>
</evidence>
<dbReference type="SUPFAM" id="SSF55874">
    <property type="entry name" value="ATPase domain of HSP90 chaperone/DNA topoisomerase II/histidine kinase"/>
    <property type="match status" value="1"/>
</dbReference>
<keyword evidence="4" id="KW-1003">Cell membrane</keyword>
<dbReference type="Pfam" id="PF00512">
    <property type="entry name" value="HisKA"/>
    <property type="match status" value="1"/>
</dbReference>
<proteinExistence type="predicted"/>
<dbReference type="InterPro" id="IPR003660">
    <property type="entry name" value="HAMP_dom"/>
</dbReference>
<keyword evidence="12" id="KW-0902">Two-component regulatory system</keyword>
<evidence type="ECO:0000256" key="10">
    <source>
        <dbReference type="ARBA" id="ARBA00022840"/>
    </source>
</evidence>
<dbReference type="PRINTS" id="PR00344">
    <property type="entry name" value="BCTRLSENSOR"/>
</dbReference>
<dbReference type="Gene3D" id="3.30.565.10">
    <property type="entry name" value="Histidine kinase-like ATPase, C-terminal domain"/>
    <property type="match status" value="1"/>
</dbReference>
<comment type="catalytic activity">
    <reaction evidence="1">
        <text>ATP + protein L-histidine = ADP + protein N-phospho-L-histidine.</text>
        <dbReference type="EC" id="2.7.13.3"/>
    </reaction>
</comment>
<feature type="transmembrane region" description="Helical" evidence="14">
    <location>
        <begin position="7"/>
        <end position="30"/>
    </location>
</feature>
<feature type="domain" description="HAMP" evidence="16">
    <location>
        <begin position="175"/>
        <end position="228"/>
    </location>
</feature>
<sequence>MKLKTRIHVFTTLLMFIILAAVSTGIYFLFAHMTYDRQAEQLRARGEELMVMLNELGPSDARPEVVRAYTPPTGAIQVTWENGENPIFSDTDKRVRKFKPKTDPDKPYTVTKVDGTKALTVTLPYIDPAGGVASIHVTQLSGDIEHNLSTLRWILIGIAAAAMIPVFASSVALGRIVTQPIGRLTRTMRANREDATYEKIDEPDGRDELYEMTLAYNDMMERLGRSYEKQERFVSDASHELKTPITVLESYARLLKRRGFGDEAVANEAVDAMLGEAVRMKMLTQQLLDLARSDKPDSYKFEQADVRALAEEAVRPMRQAYGRDFSVEGPEHALAETDPEKLKQLLFILLDNARKYSDGPVKVTLDEEDGRVCLSVADYGPGIPEEARPHLFDRFYRVGTDRNRKTGGTGLGLALAKEISNGIGADITVESVVGMGTVFRLSLPKERGSA</sequence>
<dbReference type="CDD" id="cd00075">
    <property type="entry name" value="HATPase"/>
    <property type="match status" value="1"/>
</dbReference>
<evidence type="ECO:0000256" key="7">
    <source>
        <dbReference type="ARBA" id="ARBA00022692"/>
    </source>
</evidence>
<gene>
    <name evidence="17" type="ORF">ABID49_002511</name>
</gene>
<evidence type="ECO:0000256" key="12">
    <source>
        <dbReference type="ARBA" id="ARBA00023012"/>
    </source>
</evidence>
<evidence type="ECO:0000256" key="9">
    <source>
        <dbReference type="ARBA" id="ARBA00022777"/>
    </source>
</evidence>
<evidence type="ECO:0000256" key="3">
    <source>
        <dbReference type="ARBA" id="ARBA00012438"/>
    </source>
</evidence>
<dbReference type="PANTHER" id="PTHR45436:SF5">
    <property type="entry name" value="SENSOR HISTIDINE KINASE TRCS"/>
    <property type="match status" value="1"/>
</dbReference>
<reference evidence="17 18" key="1">
    <citation type="submission" date="2024-06" db="EMBL/GenBank/DDBJ databases">
        <title>Genomic Encyclopedia of Type Strains, Phase IV (KMG-IV): sequencing the most valuable type-strain genomes for metagenomic binning, comparative biology and taxonomic classification.</title>
        <authorList>
            <person name="Goeker M."/>
        </authorList>
    </citation>
    <scope>NUCLEOTIDE SEQUENCE [LARGE SCALE GENOMIC DNA]</scope>
    <source>
        <strain evidence="17 18">DSM 26128</strain>
    </source>
</reference>
<dbReference type="InterPro" id="IPR050428">
    <property type="entry name" value="TCS_sensor_his_kinase"/>
</dbReference>
<dbReference type="PANTHER" id="PTHR45436">
    <property type="entry name" value="SENSOR HISTIDINE KINASE YKOH"/>
    <property type="match status" value="1"/>
</dbReference>
<dbReference type="InterPro" id="IPR036890">
    <property type="entry name" value="HATPase_C_sf"/>
</dbReference>
<keyword evidence="7 14" id="KW-0812">Transmembrane</keyword>
<evidence type="ECO:0000313" key="18">
    <source>
        <dbReference type="Proteomes" id="UP001549099"/>
    </source>
</evidence>
<feature type="domain" description="Histidine kinase" evidence="15">
    <location>
        <begin position="236"/>
        <end position="447"/>
    </location>
</feature>
<dbReference type="PROSITE" id="PS50109">
    <property type="entry name" value="HIS_KIN"/>
    <property type="match status" value="1"/>
</dbReference>
<evidence type="ECO:0000256" key="4">
    <source>
        <dbReference type="ARBA" id="ARBA00022475"/>
    </source>
</evidence>
<keyword evidence="6" id="KW-0808">Transferase</keyword>
<dbReference type="GO" id="GO:0016301">
    <property type="term" value="F:kinase activity"/>
    <property type="evidence" value="ECO:0007669"/>
    <property type="project" value="UniProtKB-KW"/>
</dbReference>
<keyword evidence="10" id="KW-0067">ATP-binding</keyword>
<keyword evidence="8" id="KW-0547">Nucleotide-binding</keyword>
<evidence type="ECO:0000256" key="1">
    <source>
        <dbReference type="ARBA" id="ARBA00000085"/>
    </source>
</evidence>
<dbReference type="InterPro" id="IPR036097">
    <property type="entry name" value="HisK_dim/P_sf"/>
</dbReference>
<evidence type="ECO:0000256" key="11">
    <source>
        <dbReference type="ARBA" id="ARBA00022989"/>
    </source>
</evidence>
<dbReference type="InterPro" id="IPR005467">
    <property type="entry name" value="His_kinase_dom"/>
</dbReference>
<evidence type="ECO:0000256" key="14">
    <source>
        <dbReference type="SAM" id="Phobius"/>
    </source>
</evidence>
<comment type="caution">
    <text evidence="17">The sequence shown here is derived from an EMBL/GenBank/DDBJ whole genome shotgun (WGS) entry which is preliminary data.</text>
</comment>
<keyword evidence="9 17" id="KW-0418">Kinase</keyword>
<dbReference type="InterPro" id="IPR003661">
    <property type="entry name" value="HisK_dim/P_dom"/>
</dbReference>
<dbReference type="SUPFAM" id="SSF158472">
    <property type="entry name" value="HAMP domain-like"/>
    <property type="match status" value="1"/>
</dbReference>
<keyword evidence="13 14" id="KW-0472">Membrane</keyword>
<evidence type="ECO:0000256" key="8">
    <source>
        <dbReference type="ARBA" id="ARBA00022741"/>
    </source>
</evidence>
<keyword evidence="11 14" id="KW-1133">Transmembrane helix</keyword>
<evidence type="ECO:0000256" key="2">
    <source>
        <dbReference type="ARBA" id="ARBA00004651"/>
    </source>
</evidence>
<accession>A0ABV2GE52</accession>
<dbReference type="Proteomes" id="UP001549099">
    <property type="component" value="Unassembled WGS sequence"/>
</dbReference>
<dbReference type="EC" id="2.7.13.3" evidence="3"/>
<dbReference type="InterPro" id="IPR004358">
    <property type="entry name" value="Sig_transdc_His_kin-like_C"/>
</dbReference>
<protein>
    <recommendedName>
        <fullName evidence="3">histidine kinase</fullName>
        <ecNumber evidence="3">2.7.13.3</ecNumber>
    </recommendedName>
</protein>